<accession>A0A1Q5U5F5</accession>
<dbReference type="Proteomes" id="UP000186955">
    <property type="component" value="Unassembled WGS sequence"/>
</dbReference>
<dbReference type="EMBL" id="MNBE01000579">
    <property type="protein sequence ID" value="OKP07697.1"/>
    <property type="molecule type" value="Genomic_DNA"/>
</dbReference>
<dbReference type="PANTHER" id="PTHR21310:SF37">
    <property type="entry name" value="AMINOGLYCOSIDE PHOSPHOTRANSFERASE DOMAIN-CONTAINING PROTEIN"/>
    <property type="match status" value="1"/>
</dbReference>
<dbReference type="STRING" id="1316194.A0A1Q5U5F5"/>
<sequence>MRLRLHYDDVAWEKSEEIIDTRVQQLLDPEVLASVGNFLVKYRRPNKPGLFDVLAKGAFNILFKITYKNTSAAVIRFPQPGAIMFPEEKLRNEVAIMRYIRGKTSIPVPFIYHWGNKDQSPLKLAGVVDLEFTYAAPVEFSYAPPWWLLIEKPEYWPQGLDDWCMQYERQLQTFLKALTRHEDVEMQNGRLISDQRLSSPMEASWRSGDFWVVYAAMNNFAFDSIYWQRIDQRYFGSATCALEDVWQQRLDLLEPEERDEMEKYVALKVEEMESRVLAWDPDEYTLEFAKTKLESQTTKEGDENAS</sequence>
<gene>
    <name evidence="1" type="ORF">PENSUB_5812</name>
</gene>
<dbReference type="InterPro" id="IPR011009">
    <property type="entry name" value="Kinase-like_dom_sf"/>
</dbReference>
<proteinExistence type="predicted"/>
<reference evidence="1 2" key="1">
    <citation type="submission" date="2016-10" db="EMBL/GenBank/DDBJ databases">
        <title>Genome sequence of the ascomycete fungus Penicillium subrubescens.</title>
        <authorList>
            <person name="De Vries R.P."/>
            <person name="Peng M."/>
            <person name="Dilokpimol A."/>
            <person name="Hilden K."/>
            <person name="Makela M.R."/>
            <person name="Grigoriev I."/>
            <person name="Riley R."/>
            <person name="Granchi Z."/>
        </authorList>
    </citation>
    <scope>NUCLEOTIDE SEQUENCE [LARGE SCALE GENOMIC DNA]</scope>
    <source>
        <strain evidence="1 2">CBS 132785</strain>
    </source>
</reference>
<dbReference type="SUPFAM" id="SSF56112">
    <property type="entry name" value="Protein kinase-like (PK-like)"/>
    <property type="match status" value="1"/>
</dbReference>
<dbReference type="InterPro" id="IPR051678">
    <property type="entry name" value="AGP_Transferase"/>
</dbReference>
<keyword evidence="2" id="KW-1185">Reference proteome</keyword>
<evidence type="ECO:0008006" key="3">
    <source>
        <dbReference type="Google" id="ProtNLM"/>
    </source>
</evidence>
<protein>
    <recommendedName>
        <fullName evidence="3">Aminoglycoside phosphotransferase domain-containing protein</fullName>
    </recommendedName>
</protein>
<dbReference type="OrthoDB" id="5412996at2759"/>
<evidence type="ECO:0000313" key="1">
    <source>
        <dbReference type="EMBL" id="OKP07697.1"/>
    </source>
</evidence>
<dbReference type="AlphaFoldDB" id="A0A1Q5U5F5"/>
<organism evidence="1 2">
    <name type="scientific">Penicillium subrubescens</name>
    <dbReference type="NCBI Taxonomy" id="1316194"/>
    <lineage>
        <taxon>Eukaryota</taxon>
        <taxon>Fungi</taxon>
        <taxon>Dikarya</taxon>
        <taxon>Ascomycota</taxon>
        <taxon>Pezizomycotina</taxon>
        <taxon>Eurotiomycetes</taxon>
        <taxon>Eurotiomycetidae</taxon>
        <taxon>Eurotiales</taxon>
        <taxon>Aspergillaceae</taxon>
        <taxon>Penicillium</taxon>
    </lineage>
</organism>
<name>A0A1Q5U5F5_9EURO</name>
<comment type="caution">
    <text evidence="1">The sequence shown here is derived from an EMBL/GenBank/DDBJ whole genome shotgun (WGS) entry which is preliminary data.</text>
</comment>
<dbReference type="PANTHER" id="PTHR21310">
    <property type="entry name" value="AMINOGLYCOSIDE PHOSPHOTRANSFERASE-RELATED-RELATED"/>
    <property type="match status" value="1"/>
</dbReference>
<evidence type="ECO:0000313" key="2">
    <source>
        <dbReference type="Proteomes" id="UP000186955"/>
    </source>
</evidence>